<dbReference type="SUPFAM" id="SSF74924">
    <property type="entry name" value="Cap-Gly domain"/>
    <property type="match status" value="1"/>
</dbReference>
<accession>A0A7G9WJU7</accession>
<dbReference type="KEGG" id="caml:H6X83_04860"/>
<gene>
    <name evidence="1" type="ORF">H6X83_04860</name>
</gene>
<dbReference type="Gene3D" id="2.30.30.190">
    <property type="entry name" value="CAP Gly-rich-like domain"/>
    <property type="match status" value="1"/>
</dbReference>
<dbReference type="EMBL" id="CP060696">
    <property type="protein sequence ID" value="QNO18959.1"/>
    <property type="molecule type" value="Genomic_DNA"/>
</dbReference>
<dbReference type="Proteomes" id="UP000516046">
    <property type="component" value="Chromosome"/>
</dbReference>
<evidence type="ECO:0000313" key="1">
    <source>
        <dbReference type="EMBL" id="QNO18959.1"/>
    </source>
</evidence>
<keyword evidence="2" id="KW-1185">Reference proteome</keyword>
<dbReference type="RefSeq" id="WP_212508029.1">
    <property type="nucleotide sequence ID" value="NZ_CP060696.1"/>
</dbReference>
<name>A0A7G9WJU7_9FIRM</name>
<reference evidence="1 2" key="1">
    <citation type="submission" date="2020-08" db="EMBL/GenBank/DDBJ databases">
        <authorList>
            <person name="Ren C."/>
            <person name="Gu Y."/>
            <person name="Xu Y."/>
        </authorList>
    </citation>
    <scope>NUCLEOTIDE SEQUENCE [LARGE SCALE GENOMIC DNA]</scope>
    <source>
        <strain evidence="1 2">LBM18003</strain>
    </source>
</reference>
<evidence type="ECO:0000313" key="2">
    <source>
        <dbReference type="Proteomes" id="UP000516046"/>
    </source>
</evidence>
<proteinExistence type="predicted"/>
<organism evidence="1 2">
    <name type="scientific">Caproicibacterium amylolyticum</name>
    <dbReference type="NCBI Taxonomy" id="2766537"/>
    <lineage>
        <taxon>Bacteria</taxon>
        <taxon>Bacillati</taxon>
        <taxon>Bacillota</taxon>
        <taxon>Clostridia</taxon>
        <taxon>Eubacteriales</taxon>
        <taxon>Oscillospiraceae</taxon>
        <taxon>Caproicibacterium</taxon>
    </lineage>
</organism>
<protein>
    <submittedName>
        <fullName evidence="1">Uncharacterized protein</fullName>
    </submittedName>
</protein>
<sequence>MKEFYVGDRVKVKDGYYKKSVIGQLGTVKYLSGHDREKAPAMGIEFDKSVGGHNGNGYFNGKWGHCWIVDNEYVTSADSDFPTIVIITDGKTTTATMRKGRRVLKEATVSLYYKDKFSLATGAEEVLKKLFGKSSKVKEVKRRAKPGEYIKIVNPVYSFNRLGDILRIDGIHDGCSPFVYGKNHPRKTTDDEDEWNYSIGMYVVLENYKPQEDK</sequence>
<dbReference type="AlphaFoldDB" id="A0A7G9WJU7"/>
<dbReference type="InterPro" id="IPR036859">
    <property type="entry name" value="CAP-Gly_dom_sf"/>
</dbReference>